<dbReference type="InterPro" id="IPR039019">
    <property type="entry name" value="CATSPERZ"/>
</dbReference>
<evidence type="ECO:0000256" key="1">
    <source>
        <dbReference type="SAM" id="MobiDB-lite"/>
    </source>
</evidence>
<reference evidence="3" key="1">
    <citation type="submission" date="2025-08" db="UniProtKB">
        <authorList>
            <consortium name="RefSeq"/>
        </authorList>
    </citation>
    <scope>IDENTIFICATION</scope>
</reference>
<dbReference type="GO" id="GO:0097228">
    <property type="term" value="C:sperm principal piece"/>
    <property type="evidence" value="ECO:0007669"/>
    <property type="project" value="TreeGrafter"/>
</dbReference>
<keyword evidence="2" id="KW-1185">Reference proteome</keyword>
<organism evidence="2 3">
    <name type="scientific">Orycteropus afer afer</name>
    <dbReference type="NCBI Taxonomy" id="1230840"/>
    <lineage>
        <taxon>Eukaryota</taxon>
        <taxon>Metazoa</taxon>
        <taxon>Chordata</taxon>
        <taxon>Craniata</taxon>
        <taxon>Vertebrata</taxon>
        <taxon>Euteleostomi</taxon>
        <taxon>Mammalia</taxon>
        <taxon>Eutheria</taxon>
        <taxon>Afrotheria</taxon>
        <taxon>Tubulidentata</taxon>
        <taxon>Orycteropodidae</taxon>
        <taxon>Orycteropus</taxon>
    </lineage>
</organism>
<dbReference type="GeneID" id="103200480"/>
<dbReference type="GO" id="GO:0030317">
    <property type="term" value="P:flagellated sperm motility"/>
    <property type="evidence" value="ECO:0007669"/>
    <property type="project" value="InterPro"/>
</dbReference>
<dbReference type="RefSeq" id="XP_007943176.1">
    <property type="nucleotide sequence ID" value="XM_007944985.1"/>
</dbReference>
<name>A0A8B7AAT8_ORYAF</name>
<dbReference type="GO" id="GO:0048240">
    <property type="term" value="P:sperm capacitation"/>
    <property type="evidence" value="ECO:0007669"/>
    <property type="project" value="InterPro"/>
</dbReference>
<dbReference type="PANTHER" id="PTHR42155">
    <property type="entry name" value="CATION CHANNEL SPERM-ASSOCIATED PROTEIN SUBUNIT ZETA"/>
    <property type="match status" value="1"/>
</dbReference>
<sequence>MEEKPSNASRRSLVHHDSNKSLLQGDIRNLWTTATLSELNVNLPLSHVSECSDLEGRRSSYLKGSVDTDNVDWEWDGGLRESLPGDDSSQQELDERTLMELELHRSHSLGSVPEGGDDDDSRIKAERSSSSLNVFKQTPHRAYWAEQQNRLPLPLVGLMENEVLEILTKTLESYRSGIGRNHFLTKQLRRSIEGLKKRRNKMLQVSVN</sequence>
<dbReference type="PANTHER" id="PTHR42155:SF1">
    <property type="entry name" value="CATION CHANNEL SPERM-ASSOCIATED AUXILIARY SUBUNIT ZETA"/>
    <property type="match status" value="1"/>
</dbReference>
<dbReference type="OrthoDB" id="9451709at2759"/>
<feature type="region of interest" description="Disordered" evidence="1">
    <location>
        <begin position="105"/>
        <end position="130"/>
    </location>
</feature>
<evidence type="ECO:0000313" key="3">
    <source>
        <dbReference type="RefSeq" id="XP_007943176.1"/>
    </source>
</evidence>
<dbReference type="Proteomes" id="UP000694850">
    <property type="component" value="Unplaced"/>
</dbReference>
<proteinExistence type="predicted"/>
<protein>
    <submittedName>
        <fullName evidence="3">Cation channel sperm-associated protein subunit zeta</fullName>
    </submittedName>
</protein>
<evidence type="ECO:0000313" key="2">
    <source>
        <dbReference type="Proteomes" id="UP000694850"/>
    </source>
</evidence>
<gene>
    <name evidence="3" type="primary">CATSPERZ</name>
</gene>
<accession>A0A8B7AAT8</accession>
<dbReference type="CTD" id="25858"/>
<dbReference type="AlphaFoldDB" id="A0A8B7AAT8"/>
<dbReference type="GO" id="GO:0036128">
    <property type="term" value="C:CatSper complex"/>
    <property type="evidence" value="ECO:0007669"/>
    <property type="project" value="InterPro"/>
</dbReference>